<dbReference type="PANTHER" id="PTHR43065:SF10">
    <property type="entry name" value="PEROXIDE STRESS-ACTIVATED HISTIDINE KINASE MAK3"/>
    <property type="match status" value="1"/>
</dbReference>
<dbReference type="SMART" id="SM00388">
    <property type="entry name" value="HisKA"/>
    <property type="match status" value="1"/>
</dbReference>
<dbReference type="SUPFAM" id="SSF47384">
    <property type="entry name" value="Homodimeric domain of signal transducing histidine kinase"/>
    <property type="match status" value="1"/>
</dbReference>
<dbReference type="PROSITE" id="PS50109">
    <property type="entry name" value="HIS_KIN"/>
    <property type="match status" value="1"/>
</dbReference>
<keyword evidence="5" id="KW-0808">Transferase</keyword>
<evidence type="ECO:0000256" key="10">
    <source>
        <dbReference type="ARBA" id="ARBA00024867"/>
    </source>
</evidence>
<evidence type="ECO:0000256" key="4">
    <source>
        <dbReference type="ARBA" id="ARBA00022553"/>
    </source>
</evidence>
<evidence type="ECO:0000259" key="14">
    <source>
        <dbReference type="PROSITE" id="PS50113"/>
    </source>
</evidence>
<evidence type="ECO:0000256" key="8">
    <source>
        <dbReference type="ARBA" id="ARBA00022840"/>
    </source>
</evidence>
<dbReference type="PROSITE" id="PS50110">
    <property type="entry name" value="RESPONSE_REGULATORY"/>
    <property type="match status" value="1"/>
</dbReference>
<evidence type="ECO:0000256" key="9">
    <source>
        <dbReference type="ARBA" id="ARBA00023012"/>
    </source>
</evidence>
<dbReference type="Gene3D" id="3.30.450.20">
    <property type="entry name" value="PAS domain"/>
    <property type="match status" value="1"/>
</dbReference>
<feature type="modified residue" description="4-aspartylphosphate" evidence="11">
    <location>
        <position position="74"/>
    </location>
</feature>
<evidence type="ECO:0000313" key="16">
    <source>
        <dbReference type="Proteomes" id="UP001172911"/>
    </source>
</evidence>
<dbReference type="InterPro" id="IPR000014">
    <property type="entry name" value="PAS"/>
</dbReference>
<reference evidence="15" key="1">
    <citation type="journal article" date="2023" name="J. Hazard. Mater.">
        <title>Anaerobic biodegradation of pyrene and benzo[a]pyrene by a new sulfate-reducing Desulforamulus aquiferis strain DSA.</title>
        <authorList>
            <person name="Zhang Z."/>
            <person name="Sun J."/>
            <person name="Gong X."/>
            <person name="Wang C."/>
            <person name="Wang H."/>
        </authorList>
    </citation>
    <scope>NUCLEOTIDE SEQUENCE</scope>
    <source>
        <strain evidence="15">DSA</strain>
    </source>
</reference>
<dbReference type="Pfam" id="PF00072">
    <property type="entry name" value="Response_reg"/>
    <property type="match status" value="1"/>
</dbReference>
<dbReference type="SMART" id="SM00448">
    <property type="entry name" value="REC"/>
    <property type="match status" value="1"/>
</dbReference>
<dbReference type="GO" id="GO:0006355">
    <property type="term" value="P:regulation of DNA-templated transcription"/>
    <property type="evidence" value="ECO:0007669"/>
    <property type="project" value="InterPro"/>
</dbReference>
<evidence type="ECO:0000256" key="7">
    <source>
        <dbReference type="ARBA" id="ARBA00022777"/>
    </source>
</evidence>
<dbReference type="InterPro" id="IPR000700">
    <property type="entry name" value="PAS-assoc_C"/>
</dbReference>
<keyword evidence="9" id="KW-0902">Two-component regulatory system</keyword>
<evidence type="ECO:0000259" key="13">
    <source>
        <dbReference type="PROSITE" id="PS50110"/>
    </source>
</evidence>
<dbReference type="InterPro" id="IPR001789">
    <property type="entry name" value="Sig_transdc_resp-reg_receiver"/>
</dbReference>
<keyword evidence="8" id="KW-0067">ATP-binding</keyword>
<dbReference type="AlphaFoldDB" id="A0AAW7ZE68"/>
<dbReference type="PRINTS" id="PR00344">
    <property type="entry name" value="BCTRLSENSOR"/>
</dbReference>
<dbReference type="SUPFAM" id="SSF55874">
    <property type="entry name" value="ATPase domain of HSP90 chaperone/DNA topoisomerase II/histidine kinase"/>
    <property type="match status" value="1"/>
</dbReference>
<dbReference type="Gene3D" id="1.10.287.130">
    <property type="match status" value="1"/>
</dbReference>
<dbReference type="InterPro" id="IPR005467">
    <property type="entry name" value="His_kinase_dom"/>
</dbReference>
<accession>A0AAW7ZE68</accession>
<dbReference type="InterPro" id="IPR011006">
    <property type="entry name" value="CheY-like_superfamily"/>
</dbReference>
<sequence>MTKVDIELQRKMCNPPDTNRTSWGKVLVVDDSVLHLETVKLYLEADGFQVFCAGNTSDAWLILKKEKPDLVLLDVRMPGENGIDFLRNMKVHFGSTIVVIMTAFGSEETAAMALKLGAFDYIKKPLKFNNLSKIVEKALSMKNKIINHNKSIEALKNAYEKLQVSADSILQCMSAGVVAVDNSLNIRIINQKFIEFLEKDREIVVGQNFYYAFPEFEKYRILRSTLENQRSVRMQEIKFNIGHIVKTIIVNTDIIYDHHGSGIGAVATLEDITELRHKEEMLRDRERLAIVGQMAAGMAHEIKNPLTVIKGFVQLLARTSDPGIKVYVDIIDNETTRMNQVIQDFLQLAKPKSLERNLMNINELVKQMYPIIESLALIKKHNCIVKLDKNTPSVLMDSAQIKQVILNLCQNAMEAMDEGGNLTVETTFLPAKGEVCLDIKDTGCGIPQEKIKSIGVPFYTTKAEGTGLGLSICFSIVDKHKGRIDVQSQEGQGTTFSVILPIER</sequence>
<dbReference type="InterPro" id="IPR003594">
    <property type="entry name" value="HATPase_dom"/>
</dbReference>
<dbReference type="GO" id="GO:0000155">
    <property type="term" value="F:phosphorelay sensor kinase activity"/>
    <property type="evidence" value="ECO:0007669"/>
    <property type="project" value="InterPro"/>
</dbReference>
<dbReference type="EMBL" id="JARPTC010000019">
    <property type="protein sequence ID" value="MDO7788059.1"/>
    <property type="molecule type" value="Genomic_DNA"/>
</dbReference>
<keyword evidence="7" id="KW-0418">Kinase</keyword>
<feature type="domain" description="Histidine kinase" evidence="12">
    <location>
        <begin position="297"/>
        <end position="504"/>
    </location>
</feature>
<dbReference type="Gene3D" id="3.40.50.2300">
    <property type="match status" value="1"/>
</dbReference>
<dbReference type="PANTHER" id="PTHR43065">
    <property type="entry name" value="SENSOR HISTIDINE KINASE"/>
    <property type="match status" value="1"/>
</dbReference>
<dbReference type="SUPFAM" id="SSF55785">
    <property type="entry name" value="PYP-like sensor domain (PAS domain)"/>
    <property type="match status" value="1"/>
</dbReference>
<comment type="function">
    <text evidence="10">May play the central regulatory role in sporulation. It may be an element of the effector pathway responsible for the activation of sporulation genes in response to nutritional stress. Spo0A may act in concert with spo0H (a sigma factor) to control the expression of some genes that are critical to the sporulation process.</text>
</comment>
<dbReference type="Pfam" id="PF00989">
    <property type="entry name" value="PAS"/>
    <property type="match status" value="1"/>
</dbReference>
<proteinExistence type="predicted"/>
<dbReference type="Pfam" id="PF00512">
    <property type="entry name" value="HisKA"/>
    <property type="match status" value="1"/>
</dbReference>
<dbReference type="CDD" id="cd00082">
    <property type="entry name" value="HisKA"/>
    <property type="match status" value="1"/>
</dbReference>
<protein>
    <recommendedName>
        <fullName evidence="3">Stage 0 sporulation protein A homolog</fullName>
        <ecNumber evidence="2">2.7.13.3</ecNumber>
    </recommendedName>
</protein>
<dbReference type="Gene3D" id="3.30.565.10">
    <property type="entry name" value="Histidine kinase-like ATPase, C-terminal domain"/>
    <property type="match status" value="1"/>
</dbReference>
<dbReference type="Proteomes" id="UP001172911">
    <property type="component" value="Unassembled WGS sequence"/>
</dbReference>
<organism evidence="15 16">
    <name type="scientific">Desulforamulus aquiferis</name>
    <dbReference type="NCBI Taxonomy" id="1397668"/>
    <lineage>
        <taxon>Bacteria</taxon>
        <taxon>Bacillati</taxon>
        <taxon>Bacillota</taxon>
        <taxon>Clostridia</taxon>
        <taxon>Eubacteriales</taxon>
        <taxon>Peptococcaceae</taxon>
        <taxon>Desulforamulus</taxon>
    </lineage>
</organism>
<dbReference type="RefSeq" id="WP_304543644.1">
    <property type="nucleotide sequence ID" value="NZ_JARPTC010000019.1"/>
</dbReference>
<evidence type="ECO:0000256" key="6">
    <source>
        <dbReference type="ARBA" id="ARBA00022741"/>
    </source>
</evidence>
<dbReference type="Pfam" id="PF02518">
    <property type="entry name" value="HATPase_c"/>
    <property type="match status" value="1"/>
</dbReference>
<keyword evidence="4 11" id="KW-0597">Phosphoprotein</keyword>
<name>A0AAW7ZE68_9FIRM</name>
<feature type="domain" description="Response regulatory" evidence="13">
    <location>
        <begin position="25"/>
        <end position="139"/>
    </location>
</feature>
<gene>
    <name evidence="15" type="ORF">P6N53_12575</name>
</gene>
<evidence type="ECO:0000313" key="15">
    <source>
        <dbReference type="EMBL" id="MDO7788059.1"/>
    </source>
</evidence>
<keyword evidence="6" id="KW-0547">Nucleotide-binding</keyword>
<dbReference type="EC" id="2.7.13.3" evidence="2"/>
<comment type="catalytic activity">
    <reaction evidence="1">
        <text>ATP + protein L-histidine = ADP + protein N-phospho-L-histidine.</text>
        <dbReference type="EC" id="2.7.13.3"/>
    </reaction>
</comment>
<dbReference type="CDD" id="cd00156">
    <property type="entry name" value="REC"/>
    <property type="match status" value="1"/>
</dbReference>
<dbReference type="InterPro" id="IPR013767">
    <property type="entry name" value="PAS_fold"/>
</dbReference>
<dbReference type="InterPro" id="IPR036097">
    <property type="entry name" value="HisK_dim/P_sf"/>
</dbReference>
<dbReference type="SUPFAM" id="SSF52172">
    <property type="entry name" value="CheY-like"/>
    <property type="match status" value="1"/>
</dbReference>
<evidence type="ECO:0000256" key="1">
    <source>
        <dbReference type="ARBA" id="ARBA00000085"/>
    </source>
</evidence>
<keyword evidence="16" id="KW-1185">Reference proteome</keyword>
<dbReference type="InterPro" id="IPR036890">
    <property type="entry name" value="HATPase_C_sf"/>
</dbReference>
<dbReference type="CDD" id="cd00130">
    <property type="entry name" value="PAS"/>
    <property type="match status" value="1"/>
</dbReference>
<dbReference type="PROSITE" id="PS50113">
    <property type="entry name" value="PAC"/>
    <property type="match status" value="1"/>
</dbReference>
<dbReference type="InterPro" id="IPR003661">
    <property type="entry name" value="HisK_dim/P_dom"/>
</dbReference>
<evidence type="ECO:0000256" key="3">
    <source>
        <dbReference type="ARBA" id="ARBA00018672"/>
    </source>
</evidence>
<dbReference type="InterPro" id="IPR035965">
    <property type="entry name" value="PAS-like_dom_sf"/>
</dbReference>
<evidence type="ECO:0000256" key="11">
    <source>
        <dbReference type="PROSITE-ProRule" id="PRU00169"/>
    </source>
</evidence>
<comment type="caution">
    <text evidence="15">The sequence shown here is derived from an EMBL/GenBank/DDBJ whole genome shotgun (WGS) entry which is preliminary data.</text>
</comment>
<dbReference type="InterPro" id="IPR004358">
    <property type="entry name" value="Sig_transdc_His_kin-like_C"/>
</dbReference>
<dbReference type="SMART" id="SM00387">
    <property type="entry name" value="HATPase_c"/>
    <property type="match status" value="1"/>
</dbReference>
<evidence type="ECO:0000256" key="5">
    <source>
        <dbReference type="ARBA" id="ARBA00022679"/>
    </source>
</evidence>
<evidence type="ECO:0000256" key="2">
    <source>
        <dbReference type="ARBA" id="ARBA00012438"/>
    </source>
</evidence>
<feature type="domain" description="PAC" evidence="14">
    <location>
        <begin position="230"/>
        <end position="284"/>
    </location>
</feature>
<dbReference type="GO" id="GO:0005524">
    <property type="term" value="F:ATP binding"/>
    <property type="evidence" value="ECO:0007669"/>
    <property type="project" value="UniProtKB-KW"/>
</dbReference>
<evidence type="ECO:0000259" key="12">
    <source>
        <dbReference type="PROSITE" id="PS50109"/>
    </source>
</evidence>
<reference evidence="15" key="2">
    <citation type="submission" date="2023-03" db="EMBL/GenBank/DDBJ databases">
        <authorList>
            <person name="Zhang Z."/>
        </authorList>
    </citation>
    <scope>NUCLEOTIDE SEQUENCE</scope>
    <source>
        <strain evidence="15">DSA</strain>
    </source>
</reference>